<feature type="compositionally biased region" description="Low complexity" evidence="1">
    <location>
        <begin position="104"/>
        <end position="118"/>
    </location>
</feature>
<dbReference type="HOGENOM" id="CLU_934415_0_0_1"/>
<evidence type="ECO:0000256" key="1">
    <source>
        <dbReference type="SAM" id="MobiDB-lite"/>
    </source>
</evidence>
<dbReference type="InterPro" id="IPR022190">
    <property type="entry name" value="DUF3716"/>
</dbReference>
<evidence type="ECO:0000313" key="3">
    <source>
        <dbReference type="Proteomes" id="UP000007322"/>
    </source>
</evidence>
<accession>G2QLN4</accession>
<dbReference type="eggNOG" id="ENOG502SACR">
    <property type="taxonomic scope" value="Eukaryota"/>
</dbReference>
<reference evidence="2 3" key="1">
    <citation type="journal article" date="2011" name="Nat. Biotechnol.">
        <title>Comparative genomic analysis of the thermophilic biomass-degrading fungi Myceliophthora thermophila and Thielavia terrestris.</title>
        <authorList>
            <person name="Berka R.M."/>
            <person name="Grigoriev I.V."/>
            <person name="Otillar R."/>
            <person name="Salamov A."/>
            <person name="Grimwood J."/>
            <person name="Reid I."/>
            <person name="Ishmael N."/>
            <person name="John T."/>
            <person name="Darmond C."/>
            <person name="Moisan M.-C."/>
            <person name="Henrissat B."/>
            <person name="Coutinho P.M."/>
            <person name="Lombard V."/>
            <person name="Natvig D.O."/>
            <person name="Lindquist E."/>
            <person name="Schmutz J."/>
            <person name="Lucas S."/>
            <person name="Harris P."/>
            <person name="Powlowski J."/>
            <person name="Bellemare A."/>
            <person name="Taylor D."/>
            <person name="Butler G."/>
            <person name="de Vries R.P."/>
            <person name="Allijn I.E."/>
            <person name="van den Brink J."/>
            <person name="Ushinsky S."/>
            <person name="Storms R."/>
            <person name="Powell A.J."/>
            <person name="Paulsen I.T."/>
            <person name="Elbourne L.D.H."/>
            <person name="Baker S.E."/>
            <person name="Magnuson J."/>
            <person name="LaBoissiere S."/>
            <person name="Clutterbuck A.J."/>
            <person name="Martinez D."/>
            <person name="Wogulis M."/>
            <person name="de Leon A.L."/>
            <person name="Rey M.W."/>
            <person name="Tsang A."/>
        </authorList>
    </citation>
    <scope>NUCLEOTIDE SEQUENCE [LARGE SCALE GENOMIC DNA]</scope>
    <source>
        <strain evidence="3">ATCC 42464 / BCRC 31852 / DSM 1799</strain>
    </source>
</reference>
<sequence length="298" mass="31872">MKHLLSLPKQRDVKYNTHRRRKPFIEKGSRDVAAMIIQVTGDEVLRKCKRCGQGKGPFEGCVVVAQAAHDRAKRRYPCCANCLFGGKKLQCTLAKSTRTRTSLAASAAAQSPGVSAPSKEVNEAGFHGEPRTQQSTVDDGISTTPASPSLSDLSTATALASHGTFQCPHDMIEMEDWEIAPGRIRGTSIIAEPETIAFSKPYLSNTTSTPHAAVPVCDDVGFRVDTVQPGDKLLLDAEADKTRLCSVAAGKVRVSIGGEPEFVLGPHGLFKVRAGAACTVRNELSFDAVLHTVVLGGY</sequence>
<feature type="compositionally biased region" description="Polar residues" evidence="1">
    <location>
        <begin position="131"/>
        <end position="153"/>
    </location>
</feature>
<dbReference type="OMA" id="ANCYFTH"/>
<feature type="region of interest" description="Disordered" evidence="1">
    <location>
        <begin position="104"/>
        <end position="153"/>
    </location>
</feature>
<dbReference type="InParanoid" id="G2QLN4"/>
<dbReference type="Pfam" id="PF12511">
    <property type="entry name" value="DUF3716"/>
    <property type="match status" value="1"/>
</dbReference>
<evidence type="ECO:0000313" key="2">
    <source>
        <dbReference type="EMBL" id="AEO60864.1"/>
    </source>
</evidence>
<protein>
    <submittedName>
        <fullName evidence="2">Uncharacterized protein</fullName>
    </submittedName>
</protein>
<dbReference type="Proteomes" id="UP000007322">
    <property type="component" value="Chromosome 6"/>
</dbReference>
<keyword evidence="3" id="KW-1185">Reference proteome</keyword>
<feature type="compositionally biased region" description="Basic and acidic residues" evidence="1">
    <location>
        <begin position="120"/>
        <end position="130"/>
    </location>
</feature>
<gene>
    <name evidence="2" type="ORF">MYCTH_2310547</name>
</gene>
<proteinExistence type="predicted"/>
<dbReference type="KEGG" id="mtm:MYCTH_2310547"/>
<dbReference type="STRING" id="573729.G2QLN4"/>
<dbReference type="OrthoDB" id="3545073at2759"/>
<dbReference type="EMBL" id="CP003007">
    <property type="protein sequence ID" value="AEO60864.1"/>
    <property type="molecule type" value="Genomic_DNA"/>
</dbReference>
<dbReference type="GeneID" id="11514168"/>
<name>G2QLN4_THET4</name>
<dbReference type="VEuPathDB" id="FungiDB:MYCTH_2310547"/>
<dbReference type="AlphaFoldDB" id="G2QLN4"/>
<organism evidence="2 3">
    <name type="scientific">Thermothelomyces thermophilus (strain ATCC 42464 / BCRC 31852 / DSM 1799)</name>
    <name type="common">Sporotrichum thermophile</name>
    <dbReference type="NCBI Taxonomy" id="573729"/>
    <lineage>
        <taxon>Eukaryota</taxon>
        <taxon>Fungi</taxon>
        <taxon>Dikarya</taxon>
        <taxon>Ascomycota</taxon>
        <taxon>Pezizomycotina</taxon>
        <taxon>Sordariomycetes</taxon>
        <taxon>Sordariomycetidae</taxon>
        <taxon>Sordariales</taxon>
        <taxon>Chaetomiaceae</taxon>
        <taxon>Thermothelomyces</taxon>
    </lineage>
</organism>
<dbReference type="RefSeq" id="XP_003666109.1">
    <property type="nucleotide sequence ID" value="XM_003666061.1"/>
</dbReference>